<dbReference type="AlphaFoldDB" id="A0A0E9UJQ7"/>
<keyword evidence="4" id="KW-0175">Coiled coil</keyword>
<dbReference type="Pfam" id="PF00147">
    <property type="entry name" value="Fibrinogen_C"/>
    <property type="match status" value="1"/>
</dbReference>
<evidence type="ECO:0000256" key="5">
    <source>
        <dbReference type="ARBA" id="ARBA00023157"/>
    </source>
</evidence>
<keyword evidence="6" id="KW-0325">Glycoprotein</keyword>
<dbReference type="InterPro" id="IPR002181">
    <property type="entry name" value="Fibrinogen_a/b/g_C_dom"/>
</dbReference>
<dbReference type="GO" id="GO:0007596">
    <property type="term" value="P:blood coagulation"/>
    <property type="evidence" value="ECO:0007669"/>
    <property type="project" value="InterPro"/>
</dbReference>
<reference evidence="8" key="2">
    <citation type="journal article" date="2015" name="Fish Shellfish Immunol.">
        <title>Early steps in the European eel (Anguilla anguilla)-Vibrio vulnificus interaction in the gills: Role of the RtxA13 toxin.</title>
        <authorList>
            <person name="Callol A."/>
            <person name="Pajuelo D."/>
            <person name="Ebbesson L."/>
            <person name="Teles M."/>
            <person name="MacKenzie S."/>
            <person name="Amaro C."/>
        </authorList>
    </citation>
    <scope>NUCLEOTIDE SEQUENCE</scope>
</reference>
<protein>
    <recommendedName>
        <fullName evidence="7">Fibrinogen C-terminal domain-containing protein</fullName>
    </recommendedName>
</protein>
<evidence type="ECO:0000259" key="7">
    <source>
        <dbReference type="PROSITE" id="PS51406"/>
    </source>
</evidence>
<dbReference type="PROSITE" id="PS51406">
    <property type="entry name" value="FIBRINOGEN_C_2"/>
    <property type="match status" value="1"/>
</dbReference>
<evidence type="ECO:0000256" key="6">
    <source>
        <dbReference type="ARBA" id="ARBA00023180"/>
    </source>
</evidence>
<organism evidence="8">
    <name type="scientific">Anguilla anguilla</name>
    <name type="common">European freshwater eel</name>
    <name type="synonym">Muraena anguilla</name>
    <dbReference type="NCBI Taxonomy" id="7936"/>
    <lineage>
        <taxon>Eukaryota</taxon>
        <taxon>Metazoa</taxon>
        <taxon>Chordata</taxon>
        <taxon>Craniata</taxon>
        <taxon>Vertebrata</taxon>
        <taxon>Euteleostomi</taxon>
        <taxon>Actinopterygii</taxon>
        <taxon>Neopterygii</taxon>
        <taxon>Teleostei</taxon>
        <taxon>Anguilliformes</taxon>
        <taxon>Anguillidae</taxon>
        <taxon>Anguilla</taxon>
    </lineage>
</organism>
<dbReference type="InterPro" id="IPR036056">
    <property type="entry name" value="Fibrinogen-like_C"/>
</dbReference>
<dbReference type="SUPFAM" id="SSF56496">
    <property type="entry name" value="Fibrinogen C-terminal domain-like"/>
    <property type="match status" value="1"/>
</dbReference>
<comment type="subcellular location">
    <subcellularLocation>
        <location evidence="1">Secreted</location>
    </subcellularLocation>
</comment>
<evidence type="ECO:0000256" key="4">
    <source>
        <dbReference type="ARBA" id="ARBA00023054"/>
    </source>
</evidence>
<dbReference type="InterPro" id="IPR014716">
    <property type="entry name" value="Fibrinogen_a/b/g_C_1"/>
</dbReference>
<evidence type="ECO:0000256" key="1">
    <source>
        <dbReference type="ARBA" id="ARBA00004613"/>
    </source>
</evidence>
<keyword evidence="3" id="KW-0732">Signal</keyword>
<reference evidence="8" key="1">
    <citation type="submission" date="2014-11" db="EMBL/GenBank/DDBJ databases">
        <authorList>
            <person name="Amaro Gonzalez C."/>
        </authorList>
    </citation>
    <scope>NUCLEOTIDE SEQUENCE</scope>
</reference>
<proteinExistence type="predicted"/>
<keyword evidence="5" id="KW-1015">Disulfide bond</keyword>
<sequence length="59" mass="6404">MTTLKGGWTLVQNRQDGSVDFGRRWDDYRAGFGNIASDSGKGFCGNPGEYWLGNAKSAS</sequence>
<feature type="domain" description="Fibrinogen C-terminal" evidence="7">
    <location>
        <begin position="1"/>
        <end position="59"/>
    </location>
</feature>
<dbReference type="EMBL" id="GBXM01043359">
    <property type="protein sequence ID" value="JAH65218.1"/>
    <property type="molecule type" value="Transcribed_RNA"/>
</dbReference>
<dbReference type="InterPro" id="IPR037579">
    <property type="entry name" value="FIB_ANG-like"/>
</dbReference>
<accession>A0A0E9UJQ7</accession>
<name>A0A0E9UJQ7_ANGAN</name>
<dbReference type="Gene3D" id="3.90.215.10">
    <property type="entry name" value="Gamma Fibrinogen, chain A, domain 1"/>
    <property type="match status" value="1"/>
</dbReference>
<dbReference type="GO" id="GO:0005576">
    <property type="term" value="C:extracellular region"/>
    <property type="evidence" value="ECO:0007669"/>
    <property type="project" value="UniProtKB-SubCell"/>
</dbReference>
<evidence type="ECO:0000256" key="2">
    <source>
        <dbReference type="ARBA" id="ARBA00022525"/>
    </source>
</evidence>
<dbReference type="PANTHER" id="PTHR47221:SF6">
    <property type="entry name" value="FIBRINOGEN ALPHA CHAIN"/>
    <property type="match status" value="1"/>
</dbReference>
<evidence type="ECO:0000256" key="3">
    <source>
        <dbReference type="ARBA" id="ARBA00022729"/>
    </source>
</evidence>
<evidence type="ECO:0000313" key="8">
    <source>
        <dbReference type="EMBL" id="JAH65218.1"/>
    </source>
</evidence>
<keyword evidence="2" id="KW-0964">Secreted</keyword>
<dbReference type="PANTHER" id="PTHR47221">
    <property type="entry name" value="FIBRINOGEN ALPHA CHAIN"/>
    <property type="match status" value="1"/>
</dbReference>